<dbReference type="SUPFAM" id="SSF50978">
    <property type="entry name" value="WD40 repeat-like"/>
    <property type="match status" value="1"/>
</dbReference>
<evidence type="ECO:0000313" key="5">
    <source>
        <dbReference type="Proteomes" id="UP000249081"/>
    </source>
</evidence>
<dbReference type="PANTHER" id="PTHR19879">
    <property type="entry name" value="TRANSCRIPTION INITIATION FACTOR TFIID"/>
    <property type="match status" value="1"/>
</dbReference>
<gene>
    <name evidence="4" type="ORF">DCF17_07375</name>
</gene>
<evidence type="ECO:0000256" key="3">
    <source>
        <dbReference type="PROSITE-ProRule" id="PRU00221"/>
    </source>
</evidence>
<accession>A0A2W4WCV3</accession>
<dbReference type="Proteomes" id="UP000249081">
    <property type="component" value="Unassembled WGS sequence"/>
</dbReference>
<comment type="caution">
    <text evidence="4">The sequence shown here is derived from an EMBL/GenBank/DDBJ whole genome shotgun (WGS) entry which is preliminary data.</text>
</comment>
<keyword evidence="1 3" id="KW-0853">WD repeat</keyword>
<dbReference type="PANTHER" id="PTHR19879:SF9">
    <property type="entry name" value="TRANSCRIPTION INITIATION FACTOR TFIID SUBUNIT 5"/>
    <property type="match status" value="1"/>
</dbReference>
<name>A0A2W4WCV3_9CYAN</name>
<dbReference type="PROSITE" id="PS50294">
    <property type="entry name" value="WD_REPEATS_REGION"/>
    <property type="match status" value="2"/>
</dbReference>
<organism evidence="4 5">
    <name type="scientific">Shackletoniella antarctica</name>
    <dbReference type="NCBI Taxonomy" id="268115"/>
    <lineage>
        <taxon>Bacteria</taxon>
        <taxon>Bacillati</taxon>
        <taxon>Cyanobacteriota</taxon>
        <taxon>Cyanophyceae</taxon>
        <taxon>Oculatellales</taxon>
        <taxon>Oculatellaceae</taxon>
        <taxon>Shackletoniella</taxon>
    </lineage>
</organism>
<dbReference type="AlphaFoldDB" id="A0A2W4WCV3"/>
<evidence type="ECO:0000256" key="2">
    <source>
        <dbReference type="ARBA" id="ARBA00022737"/>
    </source>
</evidence>
<dbReference type="Pfam" id="PF00400">
    <property type="entry name" value="WD40"/>
    <property type="match status" value="2"/>
</dbReference>
<reference evidence="4 5" key="2">
    <citation type="submission" date="2018-06" db="EMBL/GenBank/DDBJ databases">
        <title>Metagenomic assembly of (sub)arctic Cyanobacteria and their associated microbiome from non-axenic cultures.</title>
        <authorList>
            <person name="Baurain D."/>
        </authorList>
    </citation>
    <scope>NUCLEOTIDE SEQUENCE [LARGE SCALE GENOMIC DNA]</scope>
    <source>
        <strain evidence="4">ULC041bin1</strain>
    </source>
</reference>
<keyword evidence="2" id="KW-0677">Repeat</keyword>
<dbReference type="InterPro" id="IPR019775">
    <property type="entry name" value="WD40_repeat_CS"/>
</dbReference>
<evidence type="ECO:0000313" key="4">
    <source>
        <dbReference type="EMBL" id="PZO42923.1"/>
    </source>
</evidence>
<dbReference type="Gene3D" id="2.130.10.10">
    <property type="entry name" value="YVTN repeat-like/Quinoprotein amine dehydrogenase"/>
    <property type="match status" value="1"/>
</dbReference>
<evidence type="ECO:0000256" key="1">
    <source>
        <dbReference type="ARBA" id="ARBA00022574"/>
    </source>
</evidence>
<dbReference type="PROSITE" id="PS50082">
    <property type="entry name" value="WD_REPEATS_2"/>
    <property type="match status" value="2"/>
</dbReference>
<protein>
    <submittedName>
        <fullName evidence="4">Uncharacterized protein</fullName>
    </submittedName>
</protein>
<dbReference type="InterPro" id="IPR036322">
    <property type="entry name" value="WD40_repeat_dom_sf"/>
</dbReference>
<proteinExistence type="predicted"/>
<dbReference type="PROSITE" id="PS00678">
    <property type="entry name" value="WD_REPEATS_1"/>
    <property type="match status" value="1"/>
</dbReference>
<feature type="repeat" description="WD" evidence="3">
    <location>
        <begin position="1"/>
        <end position="35"/>
    </location>
</feature>
<sequence length="113" mass="12043">MWGVAFSPDGTLLATASIDETVKLWSLADGATTPAGGTLINTLKQHNSGVRSVAFNAEGTVLASVGDDETVVLWNIPEILQLQSLRYGCAWISDYLRTSSAVAESDRRLCEGL</sequence>
<dbReference type="InterPro" id="IPR001680">
    <property type="entry name" value="WD40_rpt"/>
</dbReference>
<reference evidence="5" key="1">
    <citation type="submission" date="2018-04" db="EMBL/GenBank/DDBJ databases">
        <authorList>
            <person name="Cornet L."/>
        </authorList>
    </citation>
    <scope>NUCLEOTIDE SEQUENCE [LARGE SCALE GENOMIC DNA]</scope>
</reference>
<feature type="repeat" description="WD" evidence="3">
    <location>
        <begin position="43"/>
        <end position="76"/>
    </location>
</feature>
<dbReference type="EMBL" id="QBMN01000038">
    <property type="protein sequence ID" value="PZO42923.1"/>
    <property type="molecule type" value="Genomic_DNA"/>
</dbReference>
<dbReference type="InterPro" id="IPR015943">
    <property type="entry name" value="WD40/YVTN_repeat-like_dom_sf"/>
</dbReference>
<dbReference type="SMART" id="SM00320">
    <property type="entry name" value="WD40"/>
    <property type="match status" value="2"/>
</dbReference>